<dbReference type="InterPro" id="IPR002634">
    <property type="entry name" value="BolA"/>
</dbReference>
<name>J4WWY0_9GAMM</name>
<dbReference type="PANTHER" id="PTHR46229">
    <property type="entry name" value="BOLA TRANSCRIPTION REGULATOR"/>
    <property type="match status" value="1"/>
</dbReference>
<sequence>MDSIESQIIFILKEYFKIKSIEVVNESHMHNVPKNSETHFKLILVSDDFYDMSLISRHKKIYSALDRIIEKIHALSIHAFTYDEYQKNNRSLESPNCKN</sequence>
<dbReference type="EMBL" id="JH611190">
    <property type="protein sequence ID" value="EJP72630.1"/>
    <property type="molecule type" value="Genomic_DNA"/>
</dbReference>
<dbReference type="AlphaFoldDB" id="J4WWY0"/>
<dbReference type="PIRSF" id="PIRSF003113">
    <property type="entry name" value="BolA"/>
    <property type="match status" value="1"/>
</dbReference>
<evidence type="ECO:0000256" key="2">
    <source>
        <dbReference type="RuleBase" id="RU003860"/>
    </source>
</evidence>
<dbReference type="PANTHER" id="PTHR46229:SF2">
    <property type="entry name" value="BOLA-LIKE PROTEIN 1"/>
    <property type="match status" value="1"/>
</dbReference>
<evidence type="ECO:0000313" key="4">
    <source>
        <dbReference type="Proteomes" id="UP000010116"/>
    </source>
</evidence>
<gene>
    <name evidence="3" type="ORF">NT02SARS_0982</name>
</gene>
<dbReference type="Proteomes" id="UP000010116">
    <property type="component" value="Unassembled WGS sequence"/>
</dbReference>
<dbReference type="InterPro" id="IPR036065">
    <property type="entry name" value="BolA-like_sf"/>
</dbReference>
<evidence type="ECO:0000256" key="1">
    <source>
        <dbReference type="ARBA" id="ARBA00005578"/>
    </source>
</evidence>
<organism evidence="3 4">
    <name type="scientific">SAR86 cluster bacterium SAR86B</name>
    <dbReference type="NCBI Taxonomy" id="1123867"/>
    <lineage>
        <taxon>Bacteria</taxon>
        <taxon>Pseudomonadati</taxon>
        <taxon>Pseudomonadota</taxon>
        <taxon>Gammaproteobacteria</taxon>
        <taxon>SAR86 cluster</taxon>
    </lineage>
</organism>
<dbReference type="HOGENOM" id="CLU_109462_2_2_6"/>
<protein>
    <submittedName>
        <fullName evidence="3">Protein BolA</fullName>
    </submittedName>
</protein>
<proteinExistence type="inferred from homology"/>
<dbReference type="InterPro" id="IPR050961">
    <property type="entry name" value="BolA/IbaG_stress_morph_reg"/>
</dbReference>
<dbReference type="SUPFAM" id="SSF82657">
    <property type="entry name" value="BolA-like"/>
    <property type="match status" value="1"/>
</dbReference>
<comment type="similarity">
    <text evidence="1 2">Belongs to the BolA/IbaG family.</text>
</comment>
<accession>J4WWY0</accession>
<evidence type="ECO:0000313" key="3">
    <source>
        <dbReference type="EMBL" id="EJP72630.1"/>
    </source>
</evidence>
<dbReference type="Gene3D" id="3.30.300.90">
    <property type="entry name" value="BolA-like"/>
    <property type="match status" value="1"/>
</dbReference>
<dbReference type="Pfam" id="PF01722">
    <property type="entry name" value="BolA"/>
    <property type="match status" value="1"/>
</dbReference>
<reference evidence="3 4" key="1">
    <citation type="journal article" date="2012" name="ISME J.">
        <title>Genomic insights to SAR86, an abundant and uncultivated marine bacterial lineage.</title>
        <authorList>
            <person name="Dupont C.L."/>
            <person name="Rusch D.B."/>
            <person name="Yooseph S."/>
            <person name="Lombardo M.J."/>
            <person name="Richter R.A."/>
            <person name="Valas R."/>
            <person name="Novotny M."/>
            <person name="Yee-Greenbaum J."/>
            <person name="Selengut J.D."/>
            <person name="Haft D.H."/>
            <person name="Halpern A.L."/>
            <person name="Lasken R.S."/>
            <person name="Nealson K."/>
            <person name="Friedman R."/>
            <person name="Venter J.C."/>
        </authorList>
    </citation>
    <scope>NUCLEOTIDE SEQUENCE [LARGE SCALE GENOMIC DNA]</scope>
</reference>